<dbReference type="GeneID" id="89337246"/>
<proteinExistence type="predicted"/>
<dbReference type="Proteomes" id="UP001432202">
    <property type="component" value="Chromosome"/>
</dbReference>
<organism evidence="2 3">
    <name type="scientific">Sulfolobus tengchongensis</name>
    <dbReference type="NCBI Taxonomy" id="207809"/>
    <lineage>
        <taxon>Archaea</taxon>
        <taxon>Thermoproteota</taxon>
        <taxon>Thermoprotei</taxon>
        <taxon>Sulfolobales</taxon>
        <taxon>Sulfolobaceae</taxon>
        <taxon>Sulfolobus</taxon>
    </lineage>
</organism>
<keyword evidence="3" id="KW-1185">Reference proteome</keyword>
<accession>A0AAX4L124</accession>
<feature type="region of interest" description="Disordered" evidence="1">
    <location>
        <begin position="98"/>
        <end position="122"/>
    </location>
</feature>
<dbReference type="RefSeq" id="WP_338599815.1">
    <property type="nucleotide sequence ID" value="NZ_CP146016.1"/>
</dbReference>
<dbReference type="AlphaFoldDB" id="A0AAX4L124"/>
<evidence type="ECO:0000313" key="2">
    <source>
        <dbReference type="EMBL" id="WWQ59928.1"/>
    </source>
</evidence>
<reference evidence="2 3" key="1">
    <citation type="submission" date="2024-02" db="EMBL/GenBank/DDBJ databases">
        <title>STSV induces naive adaptation in Sulfolobus.</title>
        <authorList>
            <person name="Xiang X."/>
            <person name="Song M."/>
        </authorList>
    </citation>
    <scope>NUCLEOTIDE SEQUENCE [LARGE SCALE GENOMIC DNA]</scope>
    <source>
        <strain evidence="2 3">RT2</strain>
    </source>
</reference>
<sequence length="230" mass="26621">MKIITIKLTDDEYKELEERARKEGYILVGDFIRALILSPSSYSHNVQVDNSQQILPRIEKKIQDMINPFTSQIEDLKQKIAILTERIEALEEKLGENKETSKDISKKSKKGFETKPSNIKAETQHKKTAIDILREQGAIYESELKLNNPDAFFDRLQSQGAVVIATDAERIAIDSNFFDEFKKKITSIPTADEMEAQKYLSKQEYKLFQRLRQSSIIYFDAESKSWKFVS</sequence>
<gene>
    <name evidence="2" type="ORF">V6M85_10715</name>
</gene>
<dbReference type="EMBL" id="CP146016">
    <property type="protein sequence ID" value="WWQ59928.1"/>
    <property type="molecule type" value="Genomic_DNA"/>
</dbReference>
<feature type="compositionally biased region" description="Basic and acidic residues" evidence="1">
    <location>
        <begin position="98"/>
        <end position="113"/>
    </location>
</feature>
<evidence type="ECO:0000313" key="3">
    <source>
        <dbReference type="Proteomes" id="UP001432202"/>
    </source>
</evidence>
<protein>
    <submittedName>
        <fullName evidence="2">CopG family transcriptional regulator</fullName>
    </submittedName>
</protein>
<name>A0AAX4L124_9CREN</name>
<evidence type="ECO:0000256" key="1">
    <source>
        <dbReference type="SAM" id="MobiDB-lite"/>
    </source>
</evidence>